<dbReference type="OrthoDB" id="42638at2759"/>
<dbReference type="Gene3D" id="3.40.50.1110">
    <property type="entry name" value="SGNH hydrolase"/>
    <property type="match status" value="1"/>
</dbReference>
<evidence type="ECO:0000313" key="4">
    <source>
        <dbReference type="Proteomes" id="UP000678393"/>
    </source>
</evidence>
<evidence type="ECO:0000313" key="3">
    <source>
        <dbReference type="EMBL" id="CAG5130233.1"/>
    </source>
</evidence>
<comment type="caution">
    <text evidence="3">The sequence shown here is derived from an EMBL/GenBank/DDBJ whole genome shotgun (WGS) entry which is preliminary data.</text>
</comment>
<keyword evidence="1" id="KW-0378">Hydrolase</keyword>
<dbReference type="PANTHER" id="PTHR22901">
    <property type="entry name" value="SIALATE O-ACETYLESTERASE"/>
    <property type="match status" value="1"/>
</dbReference>
<dbReference type="InterPro" id="IPR005181">
    <property type="entry name" value="SASA"/>
</dbReference>
<feature type="domain" description="Sialate O-acetylesterase" evidence="2">
    <location>
        <begin position="100"/>
        <end position="308"/>
    </location>
</feature>
<evidence type="ECO:0000256" key="1">
    <source>
        <dbReference type="ARBA" id="ARBA00022801"/>
    </source>
</evidence>
<dbReference type="GO" id="GO:0005975">
    <property type="term" value="P:carbohydrate metabolic process"/>
    <property type="evidence" value="ECO:0007669"/>
    <property type="project" value="TreeGrafter"/>
</dbReference>
<dbReference type="GO" id="GO:0001681">
    <property type="term" value="F:sialate O-acetylesterase activity"/>
    <property type="evidence" value="ECO:0007669"/>
    <property type="project" value="InterPro"/>
</dbReference>
<protein>
    <recommendedName>
        <fullName evidence="2">Sialate O-acetylesterase domain-containing protein</fullName>
    </recommendedName>
</protein>
<dbReference type="Pfam" id="PF03629">
    <property type="entry name" value="SASA"/>
    <property type="match status" value="1"/>
</dbReference>
<feature type="non-terminal residue" evidence="3">
    <location>
        <position position="509"/>
    </location>
</feature>
<dbReference type="PANTHER" id="PTHR22901:SF0">
    <property type="entry name" value="SIALATE O-ACETYLESTERASE"/>
    <property type="match status" value="1"/>
</dbReference>
<dbReference type="Proteomes" id="UP000678393">
    <property type="component" value="Unassembled WGS sequence"/>
</dbReference>
<proteinExistence type="predicted"/>
<dbReference type="SUPFAM" id="SSF52266">
    <property type="entry name" value="SGNH hydrolase"/>
    <property type="match status" value="1"/>
</dbReference>
<dbReference type="InterPro" id="IPR039329">
    <property type="entry name" value="SIAE"/>
</dbReference>
<evidence type="ECO:0000259" key="2">
    <source>
        <dbReference type="Pfam" id="PF03629"/>
    </source>
</evidence>
<dbReference type="InterPro" id="IPR036514">
    <property type="entry name" value="SGNH_hydro_sf"/>
</dbReference>
<reference evidence="3" key="1">
    <citation type="submission" date="2021-04" db="EMBL/GenBank/DDBJ databases">
        <authorList>
            <consortium name="Molecular Ecology Group"/>
        </authorList>
    </citation>
    <scope>NUCLEOTIDE SEQUENCE</scope>
</reference>
<accession>A0A8S3ZL42</accession>
<dbReference type="AlphaFoldDB" id="A0A8S3ZL42"/>
<organism evidence="3 4">
    <name type="scientific">Candidula unifasciata</name>
    <dbReference type="NCBI Taxonomy" id="100452"/>
    <lineage>
        <taxon>Eukaryota</taxon>
        <taxon>Metazoa</taxon>
        <taxon>Spiralia</taxon>
        <taxon>Lophotrochozoa</taxon>
        <taxon>Mollusca</taxon>
        <taxon>Gastropoda</taxon>
        <taxon>Heterobranchia</taxon>
        <taxon>Euthyneura</taxon>
        <taxon>Panpulmonata</taxon>
        <taxon>Eupulmonata</taxon>
        <taxon>Stylommatophora</taxon>
        <taxon>Helicina</taxon>
        <taxon>Helicoidea</taxon>
        <taxon>Geomitridae</taxon>
        <taxon>Candidula</taxon>
    </lineage>
</organism>
<name>A0A8S3ZL42_9EUPU</name>
<sequence>PKLGQTFAFAKHFQNNMVLQKAPARANIYGFSSAIGQKVIAQMRTPSRQYYYSTTVQQGQSPDIGVWSFSLDPIDANVTVSISVQSELGGLTIGNVIFGDVWLCSGQSNMEFTVIQMLQAKQEIAEAKNYPNVRLVTVAEEQSPTPLYDLISIQEDWTSPSSASVGGPAWEYFSAVCWLFGKNIHKELGYPIGLVATDWGGTPVEAWSSPEALAECGVTSTDNTARAKLTGPQTNTVLWNAMVNPLLGMTIYGAIWYQGENDASGAMMNRYNCTFPTMIKDWRKNFNKFSNGQTSASFPFGFVQLAPNRNDQSISVGFSDIRFHQTADWGYVPNRDMPNVFMAVAMDLPDFSSSYGSIHPRDKTDVGFRLTLSGLAVAYGKQEVFQGPFPVKGDVVSDNLILDYGDSANLQIKDTEGFEILCVKGVAEEWIPTSIIAHNTTAVTLFSNVCNPGQQLRGLRYAWRESPCAFKKCAVYETINDLPAPPFVAINSDAAVDKLQFRFDGPMHY</sequence>
<dbReference type="EMBL" id="CAJHNH020003902">
    <property type="protein sequence ID" value="CAG5130233.1"/>
    <property type="molecule type" value="Genomic_DNA"/>
</dbReference>
<gene>
    <name evidence="3" type="ORF">CUNI_LOCUS15791</name>
</gene>
<keyword evidence="4" id="KW-1185">Reference proteome</keyword>